<feature type="transmembrane region" description="Helical" evidence="1">
    <location>
        <begin position="444"/>
        <end position="465"/>
    </location>
</feature>
<feature type="transmembrane region" description="Helical" evidence="1">
    <location>
        <begin position="374"/>
        <end position="396"/>
    </location>
</feature>
<keyword evidence="1" id="KW-1133">Transmembrane helix</keyword>
<protein>
    <submittedName>
        <fullName evidence="2">Conserved hypothetical membrane protein</fullName>
    </submittedName>
</protein>
<feature type="transmembrane region" description="Helical" evidence="1">
    <location>
        <begin position="27"/>
        <end position="51"/>
    </location>
</feature>
<feature type="transmembrane region" description="Helical" evidence="1">
    <location>
        <begin position="417"/>
        <end position="438"/>
    </location>
</feature>
<name>G0L4X5_ZOBGA</name>
<feature type="transmembrane region" description="Helical" evidence="1">
    <location>
        <begin position="143"/>
        <end position="162"/>
    </location>
</feature>
<keyword evidence="1" id="KW-0812">Transmembrane</keyword>
<keyword evidence="3" id="KW-1185">Reference proteome</keyword>
<dbReference type="OrthoDB" id="1014144at2"/>
<feature type="transmembrane region" description="Helical" evidence="1">
    <location>
        <begin position="169"/>
        <end position="186"/>
    </location>
</feature>
<dbReference type="EMBL" id="FP476056">
    <property type="protein sequence ID" value="CAZ95823.1"/>
    <property type="molecule type" value="Genomic_DNA"/>
</dbReference>
<dbReference type="AlphaFoldDB" id="G0L4X5"/>
<feature type="transmembrane region" description="Helical" evidence="1">
    <location>
        <begin position="63"/>
        <end position="82"/>
    </location>
</feature>
<dbReference type="Proteomes" id="UP000008898">
    <property type="component" value="Chromosome"/>
</dbReference>
<organism evidence="2 3">
    <name type="scientific">Zobellia galactanivorans (strain DSM 12802 / CCUG 47099 / CIP 106680 / NCIMB 13871 / Dsij)</name>
    <dbReference type="NCBI Taxonomy" id="63186"/>
    <lineage>
        <taxon>Bacteria</taxon>
        <taxon>Pseudomonadati</taxon>
        <taxon>Bacteroidota</taxon>
        <taxon>Flavobacteriia</taxon>
        <taxon>Flavobacteriales</taxon>
        <taxon>Flavobacteriaceae</taxon>
        <taxon>Zobellia</taxon>
    </lineage>
</organism>
<accession>G0L4X5</accession>
<evidence type="ECO:0000256" key="1">
    <source>
        <dbReference type="SAM" id="Phobius"/>
    </source>
</evidence>
<dbReference type="HOGENOM" id="CLU_042400_0_0_10"/>
<dbReference type="STRING" id="63186.ZOBELLIA_1770"/>
<proteinExistence type="predicted"/>
<sequence length="489" mass="55544">MFKSFSWLQWKSFFRSSSLGKSLGVKIMMGFFALYFLGMLSVLGSTLFFALEKIFPDTDPLAILSQYLVYWVLAELFLRYFMQKLPVMDIKPFLVIPIKKSSIAHYILGRSAVSFYNFLALFFFVPFGVVLLIKGYALLNVSFWMLGIIGIVLSVNYINFIINKSDKALIVVGTLLLACYGLDYFQLLPIRAYGGGLFYALYENPFYAMLPLGLAALSYFINYSYLRKRIFLDVSLKKEMAEASSSELAWTRRFGAIAPFLQLDLKLIWRNKRTRSQVFVSLGMAFYGLVFYTMEDFGMQSGMLVFVGIFMTGVFLMNFGQFIPAWDSAYYSMMMSQNIPLRKYLESKAALISVSIGIMFLLSIPYVYFGWDSLAINLSCALYNLGVNVPVILFFGSMNKKRIDLTKSALSNMQGTSATQFLVALPLFGMPMAIYGLLSFFVSFEAAIIALCLLGIIGFSLRNILLDQITRAYRKKKYVMIAGFKERNS</sequence>
<feature type="transmembrane region" description="Helical" evidence="1">
    <location>
        <begin position="115"/>
        <end position="137"/>
    </location>
</feature>
<dbReference type="RefSeq" id="WP_013993131.1">
    <property type="nucleotide sequence ID" value="NC_015844.1"/>
</dbReference>
<evidence type="ECO:0000313" key="3">
    <source>
        <dbReference type="Proteomes" id="UP000008898"/>
    </source>
</evidence>
<feature type="transmembrane region" description="Helical" evidence="1">
    <location>
        <begin position="347"/>
        <end position="368"/>
    </location>
</feature>
<feature type="transmembrane region" description="Helical" evidence="1">
    <location>
        <begin position="206"/>
        <end position="226"/>
    </location>
</feature>
<keyword evidence="1" id="KW-0472">Membrane</keyword>
<dbReference type="Pfam" id="PF18940">
    <property type="entry name" value="DUF5687"/>
    <property type="match status" value="1"/>
</dbReference>
<evidence type="ECO:0000313" key="2">
    <source>
        <dbReference type="EMBL" id="CAZ95823.1"/>
    </source>
</evidence>
<feature type="transmembrane region" description="Helical" evidence="1">
    <location>
        <begin position="276"/>
        <end position="294"/>
    </location>
</feature>
<gene>
    <name evidence="2" type="ordered locus">zobellia_1770</name>
</gene>
<reference evidence="2 3" key="2">
    <citation type="journal article" date="2012" name="Environ. Microbiol.">
        <title>Characterization of the first alginolytic operons in a marine bacterium: from their emergence in marine Flavobacteriia to their independent transfers to marine Proteobacteria and human gut Bacteroides.</title>
        <authorList>
            <person name="Thomas F."/>
            <person name="Barbeyron T."/>
            <person name="Tonon T."/>
            <person name="Genicot S."/>
            <person name="Czjzek M."/>
            <person name="Michel G."/>
        </authorList>
    </citation>
    <scope>NUCLEOTIDE SEQUENCE [LARGE SCALE GENOMIC DNA]</scope>
    <source>
        <strain evidence="3">DSM 12802 / CCUG 47099 / CIP 106680 / NCIMB 13871 / Dsij</strain>
    </source>
</reference>
<dbReference type="PATRIC" id="fig|63186.3.peg.1747"/>
<reference evidence="3" key="1">
    <citation type="submission" date="2009-07" db="EMBL/GenBank/DDBJ databases">
        <title>Complete genome sequence of Zobellia galactanivorans Dsij.</title>
        <authorList>
            <consortium name="Genoscope - CEA"/>
        </authorList>
    </citation>
    <scope>NUCLEOTIDE SEQUENCE [LARGE SCALE GENOMIC DNA]</scope>
    <source>
        <strain evidence="3">DSM 12802 / CCUG 47099 / CIP 106680 / NCIMB 13871 / Dsij</strain>
    </source>
</reference>
<dbReference type="KEGG" id="zga:ZOBELLIA_1770"/>
<feature type="transmembrane region" description="Helical" evidence="1">
    <location>
        <begin position="306"/>
        <end position="326"/>
    </location>
</feature>
<dbReference type="InterPro" id="IPR043742">
    <property type="entry name" value="DUF5687"/>
</dbReference>